<evidence type="ECO:0000313" key="4">
    <source>
        <dbReference type="Proteomes" id="UP000182894"/>
    </source>
</evidence>
<dbReference type="RefSeq" id="WP_074749405.1">
    <property type="nucleotide sequence ID" value="NZ_FNCO01000001.1"/>
</dbReference>
<evidence type="ECO:0000256" key="1">
    <source>
        <dbReference type="SAM" id="SignalP"/>
    </source>
</evidence>
<dbReference type="InterPro" id="IPR016088">
    <property type="entry name" value="Chalcone_isomerase_3-sand"/>
</dbReference>
<dbReference type="AlphaFoldDB" id="A0A1G7R5P7"/>
<name>A0A1G7R5P7_9PSED</name>
<dbReference type="Proteomes" id="UP000182894">
    <property type="component" value="Unassembled WGS sequence"/>
</dbReference>
<sequence length="188" mass="21660">MRHRFIHWMLLMGLLCSAQAMASQADLLKQADFPARLEGQTPALERKNQAILTYLWTDVYAAAFYAEPSITARQAVFTQAPQKLELFYFRDIDREDVIKAANATLERQQTKETLARLRPELDRLHQSFQNIKRGDRYDLSWDRNDGLNLTRNSKVIFASPDPELAKAYFAIWLAPDGLSSDLREALLK</sequence>
<organism evidence="3 4">
    <name type="scientific">Pseudomonas abietaniphila</name>
    <dbReference type="NCBI Taxonomy" id="89065"/>
    <lineage>
        <taxon>Bacteria</taxon>
        <taxon>Pseudomonadati</taxon>
        <taxon>Pseudomonadota</taxon>
        <taxon>Gammaproteobacteria</taxon>
        <taxon>Pseudomonadales</taxon>
        <taxon>Pseudomonadaceae</taxon>
        <taxon>Pseudomonas</taxon>
    </lineage>
</organism>
<keyword evidence="4" id="KW-1185">Reference proteome</keyword>
<gene>
    <name evidence="3" type="ORF">SAMN05216605_10144</name>
</gene>
<dbReference type="GO" id="GO:0016853">
    <property type="term" value="F:isomerase activity"/>
    <property type="evidence" value="ECO:0007669"/>
    <property type="project" value="UniProtKB-KW"/>
</dbReference>
<proteinExistence type="predicted"/>
<accession>A0A1G7R5P7</accession>
<keyword evidence="1" id="KW-0732">Signal</keyword>
<protein>
    <submittedName>
        <fullName evidence="3">Chalcone isomerase-like</fullName>
    </submittedName>
</protein>
<evidence type="ECO:0000313" key="3">
    <source>
        <dbReference type="EMBL" id="SDG06121.1"/>
    </source>
</evidence>
<evidence type="ECO:0000259" key="2">
    <source>
        <dbReference type="Pfam" id="PF16036"/>
    </source>
</evidence>
<dbReference type="Pfam" id="PF16036">
    <property type="entry name" value="Chalcone_3"/>
    <property type="match status" value="1"/>
</dbReference>
<feature type="chain" id="PRO_5010259733" evidence="1">
    <location>
        <begin position="23"/>
        <end position="188"/>
    </location>
</feature>
<feature type="domain" description="Chalcone isomerase" evidence="2">
    <location>
        <begin position="31"/>
        <end position="187"/>
    </location>
</feature>
<dbReference type="InterPro" id="IPR016087">
    <property type="entry name" value="Chalcone_isomerase"/>
</dbReference>
<keyword evidence="3" id="KW-0413">Isomerase</keyword>
<dbReference type="Gene3D" id="3.50.70.10">
    <property type="match status" value="1"/>
</dbReference>
<dbReference type="EMBL" id="FNCO01000001">
    <property type="protein sequence ID" value="SDG06121.1"/>
    <property type="molecule type" value="Genomic_DNA"/>
</dbReference>
<dbReference type="OrthoDB" id="270742at2"/>
<reference evidence="4" key="1">
    <citation type="submission" date="2016-10" db="EMBL/GenBank/DDBJ databases">
        <authorList>
            <person name="Varghese N."/>
            <person name="Submissions S."/>
        </authorList>
    </citation>
    <scope>NUCLEOTIDE SEQUENCE [LARGE SCALE GENOMIC DNA]</scope>
    <source>
        <strain evidence="4">ATCC 700689</strain>
    </source>
</reference>
<feature type="signal peptide" evidence="1">
    <location>
        <begin position="1"/>
        <end position="22"/>
    </location>
</feature>
<dbReference type="STRING" id="89065.SAMN05216605_10144"/>